<accession>A0A0S3PNA5</accession>
<keyword evidence="1" id="KW-0614">Plasmid</keyword>
<evidence type="ECO:0000313" key="1">
    <source>
        <dbReference type="EMBL" id="BAT57219.1"/>
    </source>
</evidence>
<reference evidence="1" key="1">
    <citation type="journal article" date="2015" name="Virulence">
        <title>Characterization of unstable pEntYN10 from enterotoxigenic Escherichia coli (ETEC) O169:H41.</title>
        <authorList>
            <person name="Ban E."/>
            <person name="Yoshida Y."/>
            <person name="Wakushima M."/>
            <person name="Wajima T."/>
            <person name="Hamabata T."/>
            <person name="Ichikawa N."/>
            <person name="Abe H."/>
            <person name="Horiguchi Y."/>
            <person name="Hara-Kudo Y."/>
            <person name="Kage-Nakadai E."/>
            <person name="Yamamoto T."/>
            <person name="Wada T."/>
            <person name="Nishikawa Y."/>
        </authorList>
    </citation>
    <scope>NUCLEOTIDE SEQUENCE</scope>
    <source>
        <strain evidence="1">O169:H41</strain>
        <plasmid evidence="1">pEntYN10</plasmid>
    </source>
</reference>
<proteinExistence type="predicted"/>
<gene>
    <name evidence="1" type="primary">faeJ</name>
</gene>
<name>A0A0S3PNA5_ECOLX</name>
<organism evidence="1">
    <name type="scientific">Escherichia coli O169:H41</name>
    <dbReference type="NCBI Taxonomy" id="1446701"/>
    <lineage>
        <taxon>Bacteria</taxon>
        <taxon>Pseudomonadati</taxon>
        <taxon>Pseudomonadota</taxon>
        <taxon>Gammaproteobacteria</taxon>
        <taxon>Enterobacterales</taxon>
        <taxon>Enterobacteriaceae</taxon>
        <taxon>Escherichia</taxon>
    </lineage>
</organism>
<geneLocation type="plasmid" evidence="1">
    <name>pEntYN10</name>
</geneLocation>
<dbReference type="RefSeq" id="WP_001595074.1">
    <property type="nucleotide sequence ID" value="NZ_AP014654.1"/>
</dbReference>
<sequence length="247" mass="28002">MRLSIMVIATMVMNISSVYSSQHSAGNGHWQGEMFAAVTEFGGKVSVQDVIWQWFPRSILINTENSNAGELKYTNTGVVYEGNKEQVYIVLEGRTSALIKRPRPGIKPVISFPEADSLRFPVKGEFDNGEIHYGEMTFKVMQTPVYQDKTMNCGWVAHPELSREEVEVIRSTMASIPGYSYTNTQDISNSIDSRMFNYNFNEQSGNDIVDFAGGWLVTIKDIRFYIPSESDKLNRWKGVLSPVVFYF</sequence>
<dbReference type="EMBL" id="AP014654">
    <property type="protein sequence ID" value="BAT57219.1"/>
    <property type="molecule type" value="Genomic_DNA"/>
</dbReference>
<dbReference type="AlphaFoldDB" id="A0A0S3PNA5"/>
<protein>
    <submittedName>
        <fullName evidence="1">Fimbrial protein FaeJ</fullName>
    </submittedName>
</protein>